<dbReference type="GO" id="GO:0005794">
    <property type="term" value="C:Golgi apparatus"/>
    <property type="evidence" value="ECO:0007669"/>
    <property type="project" value="TreeGrafter"/>
</dbReference>
<keyword evidence="10 11" id="KW-0325">Glycoprotein</keyword>
<dbReference type="PRINTS" id="PR02050">
    <property type="entry name" value="B14GALTRFASE"/>
</dbReference>
<evidence type="ECO:0000256" key="1">
    <source>
        <dbReference type="ARBA" id="ARBA00004606"/>
    </source>
</evidence>
<dbReference type="PANTHER" id="PTHR19300:SF48">
    <property type="entry name" value="BETA-1,4-N-ACETYLGALACTOSAMINYLTRANSFERASE"/>
    <property type="match status" value="1"/>
</dbReference>
<dbReference type="GO" id="GO:0005975">
    <property type="term" value="P:carbohydrate metabolic process"/>
    <property type="evidence" value="ECO:0007669"/>
    <property type="project" value="InterPro"/>
</dbReference>
<evidence type="ECO:0000259" key="13">
    <source>
        <dbReference type="Pfam" id="PF13733"/>
    </source>
</evidence>
<feature type="domain" description="Galactosyltransferase C-terminal" evidence="12">
    <location>
        <begin position="199"/>
        <end position="276"/>
    </location>
</feature>
<dbReference type="SUPFAM" id="SSF53448">
    <property type="entry name" value="Nucleotide-diphospho-sugar transferases"/>
    <property type="match status" value="1"/>
</dbReference>
<evidence type="ECO:0000256" key="5">
    <source>
        <dbReference type="ARBA" id="ARBA00022679"/>
    </source>
</evidence>
<dbReference type="PANTHER" id="PTHR19300">
    <property type="entry name" value="BETA-1,4-GALACTOSYLTRANSFERASE"/>
    <property type="match status" value="1"/>
</dbReference>
<protein>
    <recommendedName>
        <fullName evidence="11">Beta-1,4-N-acetylgalactosaminyltransferase</fullName>
        <ecNumber evidence="11">2.4.1.-</ecNumber>
    </recommendedName>
    <alternativeName>
        <fullName evidence="11">Beta-4-GalNAcT</fullName>
    </alternativeName>
</protein>
<dbReference type="CDD" id="cd00899">
    <property type="entry name" value="b4GalT"/>
    <property type="match status" value="1"/>
</dbReference>
<dbReference type="UniPathway" id="UPA00378"/>
<name>A0A6J2T6L1_DROLE</name>
<evidence type="ECO:0000256" key="3">
    <source>
        <dbReference type="ARBA" id="ARBA00005735"/>
    </source>
</evidence>
<evidence type="ECO:0000313" key="14">
    <source>
        <dbReference type="Proteomes" id="UP000504634"/>
    </source>
</evidence>
<keyword evidence="14" id="KW-1185">Reference proteome</keyword>
<keyword evidence="7 11" id="KW-0735">Signal-anchor</keyword>
<evidence type="ECO:0000259" key="12">
    <source>
        <dbReference type="Pfam" id="PF02709"/>
    </source>
</evidence>
<dbReference type="GO" id="GO:0006688">
    <property type="term" value="P:glycosphingolipid biosynthetic process"/>
    <property type="evidence" value="ECO:0007669"/>
    <property type="project" value="TreeGrafter"/>
</dbReference>
<dbReference type="Pfam" id="PF02709">
    <property type="entry name" value="Glyco_transf_7C"/>
    <property type="match status" value="1"/>
</dbReference>
<keyword evidence="6 11" id="KW-0812">Transmembrane</keyword>
<sequence length="323" mass="37804">MIVIKIGSRSFHIYELLLLGGCITLFIYLVLPYRFASHYDYIPDDDIERMLLPQVTPNVTHQQGFDCSYEELIIGSRFVYDAHFRERLLHSEQIQPGGEYQPEHCRARYSTAIIVPYRQREEQLHAFLTYMHNYLRQQLIHYRIFLVEQYDRKPFNRATLFNIGAQVAAEYDFPCLILHDVDLMPLNSGQIYACTERPRHMCSALDQWRFHLPYRGLFGGVVAINTAQFQMINGMSNLYHGWGGEDDDLYERLSSHGYDICRFPPAYSEYTMLKHKPEVPNANRNALLHAAALRFDTDGLNSLVFTEVERRLHSLFTHILVET</sequence>
<keyword evidence="8 11" id="KW-1133">Transmembrane helix</keyword>
<dbReference type="Proteomes" id="UP000504634">
    <property type="component" value="Unplaced"/>
</dbReference>
<evidence type="ECO:0000313" key="15">
    <source>
        <dbReference type="RefSeq" id="XP_030370763.1"/>
    </source>
</evidence>
<accession>A0A6J2T6L1</accession>
<dbReference type="GO" id="GO:0046872">
    <property type="term" value="F:metal ion binding"/>
    <property type="evidence" value="ECO:0007669"/>
    <property type="project" value="UniProtKB-UniRule"/>
</dbReference>
<evidence type="ECO:0000256" key="11">
    <source>
        <dbReference type="RuleBase" id="RU368121"/>
    </source>
</evidence>
<proteinExistence type="inferred from homology"/>
<dbReference type="Pfam" id="PF13733">
    <property type="entry name" value="Glyco_transf_7N"/>
    <property type="match status" value="1"/>
</dbReference>
<dbReference type="AlphaFoldDB" id="A0A6J2T6L1"/>
<dbReference type="GO" id="GO:0016020">
    <property type="term" value="C:membrane"/>
    <property type="evidence" value="ECO:0007669"/>
    <property type="project" value="UniProtKB-SubCell"/>
</dbReference>
<keyword evidence="4 11" id="KW-0328">Glycosyltransferase</keyword>
<evidence type="ECO:0000256" key="9">
    <source>
        <dbReference type="ARBA" id="ARBA00023136"/>
    </source>
</evidence>
<evidence type="ECO:0000256" key="7">
    <source>
        <dbReference type="ARBA" id="ARBA00022968"/>
    </source>
</evidence>
<evidence type="ECO:0000256" key="6">
    <source>
        <dbReference type="ARBA" id="ARBA00022692"/>
    </source>
</evidence>
<organism evidence="14 15">
    <name type="scientific">Drosophila lebanonensis</name>
    <name type="common">Fruit fly</name>
    <name type="synonym">Scaptodrosophila lebanonensis</name>
    <dbReference type="NCBI Taxonomy" id="7225"/>
    <lineage>
        <taxon>Eukaryota</taxon>
        <taxon>Metazoa</taxon>
        <taxon>Ecdysozoa</taxon>
        <taxon>Arthropoda</taxon>
        <taxon>Hexapoda</taxon>
        <taxon>Insecta</taxon>
        <taxon>Pterygota</taxon>
        <taxon>Neoptera</taxon>
        <taxon>Endopterygota</taxon>
        <taxon>Diptera</taxon>
        <taxon>Brachycera</taxon>
        <taxon>Muscomorpha</taxon>
        <taxon>Ephydroidea</taxon>
        <taxon>Drosophilidae</taxon>
        <taxon>Scaptodrosophila</taxon>
    </lineage>
</organism>
<comment type="function">
    <text evidence="11">Catalyzes the transfer of galactose onto proteins or lipids.</text>
</comment>
<feature type="domain" description="Galactosyltransferase N-terminal" evidence="13">
    <location>
        <begin position="90"/>
        <end position="195"/>
    </location>
</feature>
<comment type="similarity">
    <text evidence="3 11">Belongs to the glycosyltransferase 7 family.</text>
</comment>
<dbReference type="EC" id="2.4.1.-" evidence="11"/>
<dbReference type="InterPro" id="IPR027995">
    <property type="entry name" value="Galactosyl_T_N"/>
</dbReference>
<dbReference type="GO" id="GO:0033842">
    <property type="term" value="F:N-acetyl-beta-glucosaminyl-derivative 4-beta-N-acetylgalactosaminyltransferase activity"/>
    <property type="evidence" value="ECO:0007669"/>
    <property type="project" value="TreeGrafter"/>
</dbReference>
<dbReference type="GeneID" id="115621296"/>
<dbReference type="OrthoDB" id="10038994at2759"/>
<comment type="pathway">
    <text evidence="2 11">Protein modification; protein glycosylation.</text>
</comment>
<gene>
    <name evidence="15" type="primary">LOC115621296</name>
</gene>
<comment type="cofactor">
    <cofactor evidence="11">
        <name>Mn(2+)</name>
        <dbReference type="ChEBI" id="CHEBI:29035"/>
    </cofactor>
</comment>
<keyword evidence="11" id="KW-0479">Metal-binding</keyword>
<dbReference type="GO" id="GO:0008378">
    <property type="term" value="F:galactosyltransferase activity"/>
    <property type="evidence" value="ECO:0007669"/>
    <property type="project" value="TreeGrafter"/>
</dbReference>
<keyword evidence="11" id="KW-0464">Manganese</keyword>
<dbReference type="InterPro" id="IPR027791">
    <property type="entry name" value="Galactosyl_T_C"/>
</dbReference>
<evidence type="ECO:0000256" key="8">
    <source>
        <dbReference type="ARBA" id="ARBA00022989"/>
    </source>
</evidence>
<evidence type="ECO:0000256" key="4">
    <source>
        <dbReference type="ARBA" id="ARBA00022676"/>
    </source>
</evidence>
<comment type="subcellular location">
    <subcellularLocation>
        <location evidence="1 11">Membrane</location>
        <topology evidence="1 11">Single-pass type II membrane protein</topology>
    </subcellularLocation>
</comment>
<evidence type="ECO:0000256" key="2">
    <source>
        <dbReference type="ARBA" id="ARBA00004922"/>
    </source>
</evidence>
<feature type="transmembrane region" description="Helical" evidence="11">
    <location>
        <begin position="12"/>
        <end position="31"/>
    </location>
</feature>
<keyword evidence="9 11" id="KW-0472">Membrane</keyword>
<dbReference type="InterPro" id="IPR003859">
    <property type="entry name" value="Galactosyl_T"/>
</dbReference>
<dbReference type="InterPro" id="IPR029044">
    <property type="entry name" value="Nucleotide-diphossugar_trans"/>
</dbReference>
<dbReference type="RefSeq" id="XP_030370763.1">
    <property type="nucleotide sequence ID" value="XM_030514903.1"/>
</dbReference>
<evidence type="ECO:0000256" key="10">
    <source>
        <dbReference type="ARBA" id="ARBA00023180"/>
    </source>
</evidence>
<reference evidence="15" key="1">
    <citation type="submission" date="2025-08" db="UniProtKB">
        <authorList>
            <consortium name="RefSeq"/>
        </authorList>
    </citation>
    <scope>IDENTIFICATION</scope>
    <source>
        <strain evidence="15">11010-0011.00</strain>
        <tissue evidence="15">Whole body</tissue>
    </source>
</reference>
<keyword evidence="5 11" id="KW-0808">Transferase</keyword>
<dbReference type="Gene3D" id="3.90.550.10">
    <property type="entry name" value="Spore Coat Polysaccharide Biosynthesis Protein SpsA, Chain A"/>
    <property type="match status" value="1"/>
</dbReference>